<gene>
    <name evidence="3" type="ORF">SAMN06295987_101476</name>
</gene>
<organism evidence="3 4">
    <name type="scientific">Novosphingobium mathurense</name>
    <dbReference type="NCBI Taxonomy" id="428990"/>
    <lineage>
        <taxon>Bacteria</taxon>
        <taxon>Pseudomonadati</taxon>
        <taxon>Pseudomonadota</taxon>
        <taxon>Alphaproteobacteria</taxon>
        <taxon>Sphingomonadales</taxon>
        <taxon>Sphingomonadaceae</taxon>
        <taxon>Novosphingobium</taxon>
    </lineage>
</organism>
<dbReference type="InterPro" id="IPR000073">
    <property type="entry name" value="AB_hydrolase_1"/>
</dbReference>
<dbReference type="InterPro" id="IPR029058">
    <property type="entry name" value="AB_hydrolase_fold"/>
</dbReference>
<dbReference type="GO" id="GO:0016020">
    <property type="term" value="C:membrane"/>
    <property type="evidence" value="ECO:0007669"/>
    <property type="project" value="TreeGrafter"/>
</dbReference>
<dbReference type="EMBL" id="FVZE01000001">
    <property type="protein sequence ID" value="SLJ87091.1"/>
    <property type="molecule type" value="Genomic_DNA"/>
</dbReference>
<dbReference type="AlphaFoldDB" id="A0A1U6GU81"/>
<dbReference type="RefSeq" id="WP_079729358.1">
    <property type="nucleotide sequence ID" value="NZ_FVZE01000001.1"/>
</dbReference>
<dbReference type="GO" id="GO:0016787">
    <property type="term" value="F:hydrolase activity"/>
    <property type="evidence" value="ECO:0007669"/>
    <property type="project" value="UniProtKB-KW"/>
</dbReference>
<evidence type="ECO:0000313" key="4">
    <source>
        <dbReference type="Proteomes" id="UP000190989"/>
    </source>
</evidence>
<evidence type="ECO:0000256" key="1">
    <source>
        <dbReference type="ARBA" id="ARBA00022801"/>
    </source>
</evidence>
<evidence type="ECO:0000313" key="3">
    <source>
        <dbReference type="EMBL" id="SLJ87091.1"/>
    </source>
</evidence>
<dbReference type="SUPFAM" id="SSF53474">
    <property type="entry name" value="alpha/beta-Hydrolases"/>
    <property type="match status" value="1"/>
</dbReference>
<dbReference type="PANTHER" id="PTHR43798">
    <property type="entry name" value="MONOACYLGLYCEROL LIPASE"/>
    <property type="match status" value="1"/>
</dbReference>
<sequence>MPFESFSIETDDGATLAGVRRDGEGAPLVLIHGFGASHRDWQGLIDALPPKLAIIAYDQRGFGDSEAPQGRAYSHGQDLLALLDALDLRKVDLCGMSLGGATALNFALDHPNRVRRLILVSPLMVGWSWSEDWIERWKQIGRAARAGDMASARELWWQHPLFESTRASPAAHALKASIDAFHGQQWVGDNQHQALPDLDRLGHLAVPTLLLTGTLDTVDFRHIGDAIAALGAQVTRIDYADAGHMLNFEMPGQIARDIVDFLSD</sequence>
<proteinExistence type="predicted"/>
<protein>
    <submittedName>
        <fullName evidence="3">3-oxoadipate enol-lactonase/2-succinyl-6-hydroxy-2,4-cyclohexadiene-1-carboxylate synthase</fullName>
    </submittedName>
</protein>
<reference evidence="4" key="1">
    <citation type="submission" date="2017-02" db="EMBL/GenBank/DDBJ databases">
        <authorList>
            <person name="Varghese N."/>
            <person name="Submissions S."/>
        </authorList>
    </citation>
    <scope>NUCLEOTIDE SEQUENCE [LARGE SCALE GENOMIC DNA]</scope>
    <source>
        <strain evidence="4">SM117</strain>
    </source>
</reference>
<keyword evidence="1" id="KW-0378">Hydrolase</keyword>
<accession>A0A1U6GU81</accession>
<keyword evidence="4" id="KW-1185">Reference proteome</keyword>
<dbReference type="PANTHER" id="PTHR43798:SF31">
    <property type="entry name" value="AB HYDROLASE SUPERFAMILY PROTEIN YCLE"/>
    <property type="match status" value="1"/>
</dbReference>
<dbReference type="Proteomes" id="UP000190989">
    <property type="component" value="Unassembled WGS sequence"/>
</dbReference>
<dbReference type="STRING" id="428990.SAMN06295987_101476"/>
<dbReference type="PRINTS" id="PR00111">
    <property type="entry name" value="ABHYDROLASE"/>
</dbReference>
<evidence type="ECO:0000259" key="2">
    <source>
        <dbReference type="Pfam" id="PF00561"/>
    </source>
</evidence>
<name>A0A1U6GU81_9SPHN</name>
<dbReference type="InterPro" id="IPR050266">
    <property type="entry name" value="AB_hydrolase_sf"/>
</dbReference>
<dbReference type="Pfam" id="PF00561">
    <property type="entry name" value="Abhydrolase_1"/>
    <property type="match status" value="1"/>
</dbReference>
<dbReference type="Gene3D" id="3.40.50.1820">
    <property type="entry name" value="alpha/beta hydrolase"/>
    <property type="match status" value="1"/>
</dbReference>
<feature type="domain" description="AB hydrolase-1" evidence="2">
    <location>
        <begin position="27"/>
        <end position="249"/>
    </location>
</feature>